<feature type="binding site" evidence="12">
    <location>
        <position position="209"/>
    </location>
    <ligand>
        <name>thiamine diphosphate</name>
        <dbReference type="ChEBI" id="CHEBI:58937"/>
    </ligand>
</feature>
<evidence type="ECO:0000313" key="17">
    <source>
        <dbReference type="Proteomes" id="UP000027586"/>
    </source>
</evidence>
<evidence type="ECO:0000256" key="12">
    <source>
        <dbReference type="PIRSR" id="PIRSR605478-3"/>
    </source>
</evidence>
<keyword evidence="17" id="KW-1185">Reference proteome</keyword>
<dbReference type="Pfam" id="PF22613">
    <property type="entry name" value="Transketolase_C_1"/>
    <property type="match status" value="1"/>
</dbReference>
<feature type="binding site" evidence="12">
    <location>
        <position position="314"/>
    </location>
    <ligand>
        <name>thiamine diphosphate</name>
        <dbReference type="ChEBI" id="CHEBI:58937"/>
    </ligand>
</feature>
<dbReference type="SUPFAM" id="SSF52922">
    <property type="entry name" value="TK C-terminal domain-like"/>
    <property type="match status" value="1"/>
</dbReference>
<dbReference type="GO" id="GO:0005634">
    <property type="term" value="C:nucleus"/>
    <property type="evidence" value="ECO:0007669"/>
    <property type="project" value="TreeGrafter"/>
</dbReference>
<dbReference type="InterPro" id="IPR033247">
    <property type="entry name" value="Transketolase_fam"/>
</dbReference>
<comment type="cofactor">
    <cofactor evidence="13">
        <name>Mg(2+)</name>
        <dbReference type="ChEBI" id="CHEBI:18420"/>
    </cofactor>
    <text evidence="13">Binds 1 Mg(2+) ion per subunit. Can also utilize other divalent metal cations, such as Ca(2+), Mn(2+) and Co(2+).</text>
</comment>
<dbReference type="PANTHER" id="PTHR43522:SF2">
    <property type="entry name" value="TRANSKETOLASE 1-RELATED"/>
    <property type="match status" value="1"/>
</dbReference>
<dbReference type="InterPro" id="IPR055152">
    <property type="entry name" value="Transketolase-like_C_2"/>
</dbReference>
<evidence type="ECO:0000256" key="7">
    <source>
        <dbReference type="ARBA" id="ARBA00022842"/>
    </source>
</evidence>
<feature type="binding site" evidence="12">
    <location>
        <begin position="167"/>
        <end position="169"/>
    </location>
    <ligand>
        <name>thiamine diphosphate</name>
        <dbReference type="ChEBI" id="CHEBI:58937"/>
    </ligand>
</feature>
<dbReference type="InterPro" id="IPR009014">
    <property type="entry name" value="Transketo_C/PFOR_II"/>
</dbReference>
<dbReference type="GO" id="GO:0005829">
    <property type="term" value="C:cytosol"/>
    <property type="evidence" value="ECO:0007669"/>
    <property type="project" value="TreeGrafter"/>
</dbReference>
<keyword evidence="8 12" id="KW-0786">Thiamine pyrophosphate</keyword>
<feature type="domain" description="Transketolase-like pyrimidine-binding" evidence="15">
    <location>
        <begin position="406"/>
        <end position="587"/>
    </location>
</feature>
<dbReference type="FunFam" id="3.40.50.970:FF:000004">
    <property type="entry name" value="Transketolase"/>
    <property type="match status" value="1"/>
</dbReference>
<feature type="binding site" evidence="11">
    <location>
        <position position="436"/>
    </location>
    <ligand>
        <name>substrate</name>
    </ligand>
</feature>
<dbReference type="Pfam" id="PF02779">
    <property type="entry name" value="Transket_pyr"/>
    <property type="match status" value="1"/>
</dbReference>
<dbReference type="SMART" id="SM00861">
    <property type="entry name" value="Transket_pyr"/>
    <property type="match status" value="1"/>
</dbReference>
<feature type="binding site" evidence="12">
    <location>
        <position position="119"/>
    </location>
    <ligand>
        <name>thiamine diphosphate</name>
        <dbReference type="ChEBI" id="CHEBI:58937"/>
    </ligand>
</feature>
<comment type="similarity">
    <text evidence="2">Belongs to the transketolase family.</text>
</comment>
<dbReference type="GO" id="GO:0006098">
    <property type="term" value="P:pentose-phosphate shunt"/>
    <property type="evidence" value="ECO:0007669"/>
    <property type="project" value="TreeGrafter"/>
</dbReference>
<dbReference type="FunFam" id="3.40.50.970:FF:000003">
    <property type="entry name" value="Transketolase"/>
    <property type="match status" value="1"/>
</dbReference>
<feature type="binding site" evidence="11">
    <location>
        <position position="518"/>
    </location>
    <ligand>
        <name>substrate</name>
    </ligand>
</feature>
<dbReference type="Gene3D" id="3.40.50.920">
    <property type="match status" value="1"/>
</dbReference>
<dbReference type="SUPFAM" id="SSF52518">
    <property type="entry name" value="Thiamin diphosphate-binding fold (THDP-binding)"/>
    <property type="match status" value="2"/>
</dbReference>
<comment type="subunit">
    <text evidence="3">Homodimer.</text>
</comment>
<dbReference type="STRING" id="1263082.A0A068RNW8"/>
<protein>
    <recommendedName>
        <fullName evidence="4">transketolase</fullName>
        <ecNumber evidence="4">2.2.1.1</ecNumber>
    </recommendedName>
</protein>
<evidence type="ECO:0000256" key="2">
    <source>
        <dbReference type="ARBA" id="ARBA00007131"/>
    </source>
</evidence>
<feature type="binding site" evidence="11">
    <location>
        <position position="530"/>
    </location>
    <ligand>
        <name>substrate</name>
    </ligand>
</feature>
<reference evidence="16" key="1">
    <citation type="submission" date="2013-08" db="EMBL/GenBank/DDBJ databases">
        <title>Gene expansion shapes genome architecture in the human pathogen Lichtheimia corymbifera: an evolutionary genomics analysis in the ancient terrestrial Mucorales (Mucoromycotina).</title>
        <authorList>
            <person name="Schwartze V.U."/>
            <person name="Winter S."/>
            <person name="Shelest E."/>
            <person name="Marcet-Houben M."/>
            <person name="Horn F."/>
            <person name="Wehner S."/>
            <person name="Hoffmann K."/>
            <person name="Riege K."/>
            <person name="Sammeth M."/>
            <person name="Nowrousian M."/>
            <person name="Valiante V."/>
            <person name="Linde J."/>
            <person name="Jacobsen I.D."/>
            <person name="Marz M."/>
            <person name="Brakhage A.A."/>
            <person name="Gabaldon T."/>
            <person name="Bocker S."/>
            <person name="Voigt K."/>
        </authorList>
    </citation>
    <scope>NUCLEOTIDE SEQUENCE [LARGE SCALE GENOMIC DNA]</scope>
    <source>
        <strain evidence="16">FSU 9682</strain>
    </source>
</reference>
<dbReference type="NCBIfam" id="TIGR00232">
    <property type="entry name" value="tktlase_bact"/>
    <property type="match status" value="1"/>
</dbReference>
<dbReference type="CDD" id="cd07033">
    <property type="entry name" value="TPP_PYR_DXS_TK_like"/>
    <property type="match status" value="1"/>
</dbReference>
<keyword evidence="7 13" id="KW-0460">Magnesium</keyword>
<dbReference type="Pfam" id="PF00456">
    <property type="entry name" value="Transketolase_N"/>
    <property type="match status" value="1"/>
</dbReference>
<comment type="cofactor">
    <cofactor evidence="12">
        <name>thiamine diphosphate</name>
        <dbReference type="ChEBI" id="CHEBI:58937"/>
    </cofactor>
    <text evidence="12">Binds 1 thiamine pyrophosphate per subunit. During the reaction, the substrate forms a covalent intermediate with the cofactor.</text>
</comment>
<feature type="active site" description="Proton donor" evidence="10">
    <location>
        <position position="468"/>
    </location>
</feature>
<dbReference type="AlphaFoldDB" id="A0A068RNW8"/>
<dbReference type="OrthoDB" id="10267175at2759"/>
<evidence type="ECO:0000256" key="11">
    <source>
        <dbReference type="PIRSR" id="PIRSR605478-2"/>
    </source>
</evidence>
<feature type="binding site" evidence="13">
    <location>
        <position position="208"/>
    </location>
    <ligand>
        <name>Mg(2+)</name>
        <dbReference type="ChEBI" id="CHEBI:18420"/>
    </ligand>
</feature>
<dbReference type="InterPro" id="IPR005475">
    <property type="entry name" value="Transketolase-like_Pyr-bd"/>
</dbReference>
<evidence type="ECO:0000256" key="13">
    <source>
        <dbReference type="PIRSR" id="PIRSR605478-4"/>
    </source>
</evidence>
<evidence type="ECO:0000256" key="8">
    <source>
        <dbReference type="ARBA" id="ARBA00023052"/>
    </source>
</evidence>
<feature type="binding site" evidence="12">
    <location>
        <position position="238"/>
    </location>
    <ligand>
        <name>thiamine diphosphate</name>
        <dbReference type="ChEBI" id="CHEBI:58937"/>
    </ligand>
</feature>
<dbReference type="GO" id="GO:0004802">
    <property type="term" value="F:transketolase activity"/>
    <property type="evidence" value="ECO:0007669"/>
    <property type="project" value="UniProtKB-EC"/>
</dbReference>
<dbReference type="Gene3D" id="3.40.50.970">
    <property type="match status" value="2"/>
</dbReference>
<evidence type="ECO:0000313" key="16">
    <source>
        <dbReference type="EMBL" id="CDH51873.1"/>
    </source>
</evidence>
<keyword evidence="6 13" id="KW-0479">Metal-binding</keyword>
<sequence>MDRCHRFSQKSDREDDGRFYSLSYSLLNSIMGKLQSLSSAFLSTFFSPWLQKPFNRRGRISLDLIHIHGEMTYLRGSGHPGAPMGCAPMAHTLFSRFLNVDPQDPDYIARDRFVLSNGHASALHYIMLHLMGFDITVQDLKDFRRLGSKTPGHPEAFHTPGVEVTTGPLGQGISTAVGLAAAEAHLAAKYNRPGYDIFNNYTYVIVGDGCLQEGVTLEAVSLAGHWKLGKLIVLYDSNKMTDDGDTAYAFTEDVAKRFEACGWHTTKVKDGNNDIEGIAKAIEEARAMNDKPSLIKINTTIGFGSLMENDRKVHGHPLTADDVAQLKEKLGFDVKDTYVVPDEVRHLYAARAQHGKEHHASWKRLFEEYSKTYNEEAAEIIRRFKQELPDGWENALPRFNANDPPTATRKSSGAVLNALASMIPDFTSGCADITNSTLNKWKAAGDFQHPSTGLGDYTGQYFRYGVREHAMCAILNGMARYGGIIPIGATFLNFLSYGYPAVRLAALTGYRIIYVMTHDSIGLGEDGPTHQPIELVALLRSMPNLLTFRPADGNEVAGAWMAALKQGNQHHHHRPCVFCLSRQDVPQLMGSSAEDVSKGAYIIQESPTIPPKVILVATGSEVTIAVEAASRLQQEKEISARVVSMPCTELYDEQPDEYKKTLFLPGVPVISIEALGTRGWELYADASVGMTRYGLSGPMDDLYTHFGITPEAIINKACQTITRFEKEHCVPTQLGA</sequence>
<name>A0A068RNW8_9FUNG</name>
<feature type="site" description="Important for catalytic activity" evidence="14">
    <location>
        <position position="314"/>
    </location>
</feature>
<feature type="binding site" evidence="11">
    <location>
        <position position="79"/>
    </location>
    <ligand>
        <name>substrate</name>
    </ligand>
</feature>
<feature type="binding site" evidence="12">
    <location>
        <position position="494"/>
    </location>
    <ligand>
        <name>thiamine diphosphate</name>
        <dbReference type="ChEBI" id="CHEBI:58937"/>
    </ligand>
</feature>
<dbReference type="InterPro" id="IPR005474">
    <property type="entry name" value="Transketolase_N"/>
</dbReference>
<dbReference type="EMBL" id="CBTN010000011">
    <property type="protein sequence ID" value="CDH51873.1"/>
    <property type="molecule type" value="Genomic_DNA"/>
</dbReference>
<feature type="site" description="Important for catalytic activity" evidence="14">
    <location>
        <position position="79"/>
    </location>
</feature>
<comment type="catalytic activity">
    <reaction evidence="9">
        <text>D-sedoheptulose 7-phosphate + D-glyceraldehyde 3-phosphate = aldehydo-D-ribose 5-phosphate + D-xylulose 5-phosphate</text>
        <dbReference type="Rhea" id="RHEA:10508"/>
        <dbReference type="ChEBI" id="CHEBI:57483"/>
        <dbReference type="ChEBI" id="CHEBI:57737"/>
        <dbReference type="ChEBI" id="CHEBI:58273"/>
        <dbReference type="ChEBI" id="CHEBI:59776"/>
        <dbReference type="EC" id="2.2.1.1"/>
    </reaction>
</comment>
<feature type="binding site" evidence="13">
    <location>
        <position position="238"/>
    </location>
    <ligand>
        <name>Mg(2+)</name>
        <dbReference type="ChEBI" id="CHEBI:18420"/>
    </ligand>
</feature>
<dbReference type="EC" id="2.2.1.1" evidence="4"/>
<feature type="binding site" evidence="11">
    <location>
        <position position="526"/>
    </location>
    <ligand>
        <name>substrate</name>
    </ligand>
</feature>
<dbReference type="PANTHER" id="PTHR43522">
    <property type="entry name" value="TRANSKETOLASE"/>
    <property type="match status" value="1"/>
</dbReference>
<dbReference type="Proteomes" id="UP000027586">
    <property type="component" value="Unassembled WGS sequence"/>
</dbReference>
<evidence type="ECO:0000256" key="9">
    <source>
        <dbReference type="ARBA" id="ARBA00049473"/>
    </source>
</evidence>
<proteinExistence type="inferred from homology"/>
<organism evidence="16 17">
    <name type="scientific">Lichtheimia corymbifera JMRC:FSU:9682</name>
    <dbReference type="NCBI Taxonomy" id="1263082"/>
    <lineage>
        <taxon>Eukaryota</taxon>
        <taxon>Fungi</taxon>
        <taxon>Fungi incertae sedis</taxon>
        <taxon>Mucoromycota</taxon>
        <taxon>Mucoromycotina</taxon>
        <taxon>Mucoromycetes</taxon>
        <taxon>Mucorales</taxon>
        <taxon>Lichtheimiaceae</taxon>
        <taxon>Lichtheimia</taxon>
    </lineage>
</organism>
<evidence type="ECO:0000256" key="10">
    <source>
        <dbReference type="PIRSR" id="PIRSR605478-1"/>
    </source>
</evidence>
<dbReference type="CDD" id="cd02012">
    <property type="entry name" value="TPP_TK"/>
    <property type="match status" value="1"/>
</dbReference>
<feature type="binding site" evidence="11">
    <location>
        <position position="582"/>
    </location>
    <ligand>
        <name>substrate</name>
    </ligand>
</feature>
<dbReference type="PROSITE" id="PS00802">
    <property type="entry name" value="TRANSKETOLASE_2"/>
    <property type="match status" value="1"/>
</dbReference>
<feature type="binding site" evidence="11">
    <location>
        <position position="409"/>
    </location>
    <ligand>
        <name>substrate</name>
    </ligand>
</feature>
<gene>
    <name evidence="16" type="ORF">LCOR_03423.1</name>
</gene>
<evidence type="ECO:0000256" key="1">
    <source>
        <dbReference type="ARBA" id="ARBA00001941"/>
    </source>
</evidence>
<evidence type="ECO:0000256" key="5">
    <source>
        <dbReference type="ARBA" id="ARBA00022679"/>
    </source>
</evidence>
<comment type="cofactor">
    <cofactor evidence="1">
        <name>Co(2+)</name>
        <dbReference type="ChEBI" id="CHEBI:48828"/>
    </cofactor>
</comment>
<dbReference type="InterPro" id="IPR029061">
    <property type="entry name" value="THDP-binding"/>
</dbReference>
<dbReference type="InterPro" id="IPR005478">
    <property type="entry name" value="Transketolase_bac-like"/>
</dbReference>
<dbReference type="InterPro" id="IPR020826">
    <property type="entry name" value="Transketolase_BS"/>
</dbReference>
<evidence type="ECO:0000256" key="6">
    <source>
        <dbReference type="ARBA" id="ARBA00022723"/>
    </source>
</evidence>
<comment type="caution">
    <text evidence="16">The sequence shown here is derived from an EMBL/GenBank/DDBJ whole genome shotgun (WGS) entry which is preliminary data.</text>
</comment>
<dbReference type="FunFam" id="3.40.50.920:FF:000003">
    <property type="entry name" value="Transketolase"/>
    <property type="match status" value="1"/>
</dbReference>
<accession>A0A068RNW8</accession>
<feature type="binding site" evidence="11">
    <location>
        <position position="314"/>
    </location>
    <ligand>
        <name>substrate</name>
    </ligand>
</feature>
<evidence type="ECO:0000256" key="14">
    <source>
        <dbReference type="PIRSR" id="PIRSR605478-5"/>
    </source>
</evidence>
<evidence type="ECO:0000256" key="4">
    <source>
        <dbReference type="ARBA" id="ARBA00013152"/>
    </source>
</evidence>
<evidence type="ECO:0000256" key="3">
    <source>
        <dbReference type="ARBA" id="ARBA00011738"/>
    </source>
</evidence>
<keyword evidence="5" id="KW-0808">Transferase</keyword>
<dbReference type="VEuPathDB" id="FungiDB:LCOR_03423.1"/>
<dbReference type="GO" id="GO:0046872">
    <property type="term" value="F:metal ion binding"/>
    <property type="evidence" value="ECO:0007669"/>
    <property type="project" value="UniProtKB-KW"/>
</dbReference>
<evidence type="ECO:0000259" key="15">
    <source>
        <dbReference type="SMART" id="SM00861"/>
    </source>
</evidence>